<dbReference type="GO" id="GO:0008745">
    <property type="term" value="F:N-acetylmuramoyl-L-alanine amidase activity"/>
    <property type="evidence" value="ECO:0007669"/>
    <property type="project" value="InterPro"/>
</dbReference>
<reference evidence="2" key="1">
    <citation type="submission" date="2020-10" db="EMBL/GenBank/DDBJ databases">
        <authorList>
            <person name="Castelo-Branco R."/>
            <person name="Eusebio N."/>
            <person name="Adriana R."/>
            <person name="Vieira A."/>
            <person name="Brugerolle De Fraissinette N."/>
            <person name="Rezende De Castro R."/>
            <person name="Schneider M.P."/>
            <person name="Vasconcelos V."/>
            <person name="Leao P.N."/>
        </authorList>
    </citation>
    <scope>NUCLEOTIDE SEQUENCE</scope>
    <source>
        <strain evidence="2">LEGE 11480</strain>
    </source>
</reference>
<sequence>MSIEKIYLHWSATPYNFVKEGAYHTIVQGDGRILRLSGYDQFTFHTFRRNSNAVGIACACMGGIPWRDFPPTQIQIENMCREAAALAKQLGWKPESISDLPHVNRVLTHAEAAANRDFGEISARLSTGVSDSSAIRNGLPHNNYGPSRWPDGWPGGTVERWDFFQIKESDPPGSGGDALRKMIREFMVSPTKSPLSEAEEVKILLNGENIASGFLLDENRYYVKLLDLLRPFDIELGKVKPGEDRFINLISNQLTPKFLADLPLIQGFPTVDIYLNRPIDLEGNPVGDIRNPIRPFIGGVLIEKSTYVPLSDFCNELGISFAVVIDDTRSIRLSR</sequence>
<dbReference type="EMBL" id="JADEXQ010000030">
    <property type="protein sequence ID" value="MBE9030155.1"/>
    <property type="molecule type" value="Genomic_DNA"/>
</dbReference>
<dbReference type="GO" id="GO:0009253">
    <property type="term" value="P:peptidoglycan catabolic process"/>
    <property type="evidence" value="ECO:0007669"/>
    <property type="project" value="InterPro"/>
</dbReference>
<dbReference type="RefSeq" id="WP_264324982.1">
    <property type="nucleotide sequence ID" value="NZ_JADEXQ010000030.1"/>
</dbReference>
<dbReference type="AlphaFoldDB" id="A0A928Z4D8"/>
<evidence type="ECO:0000259" key="1">
    <source>
        <dbReference type="Pfam" id="PF01510"/>
    </source>
</evidence>
<comment type="caution">
    <text evidence="2">The sequence shown here is derived from an EMBL/GenBank/DDBJ whole genome shotgun (WGS) entry which is preliminary data.</text>
</comment>
<dbReference type="Proteomes" id="UP000625316">
    <property type="component" value="Unassembled WGS sequence"/>
</dbReference>
<organism evidence="2 3">
    <name type="scientific">Romeriopsis navalis LEGE 11480</name>
    <dbReference type="NCBI Taxonomy" id="2777977"/>
    <lineage>
        <taxon>Bacteria</taxon>
        <taxon>Bacillati</taxon>
        <taxon>Cyanobacteriota</taxon>
        <taxon>Cyanophyceae</taxon>
        <taxon>Leptolyngbyales</taxon>
        <taxon>Leptolyngbyaceae</taxon>
        <taxon>Romeriopsis</taxon>
        <taxon>Romeriopsis navalis</taxon>
    </lineage>
</organism>
<name>A0A928Z4D8_9CYAN</name>
<dbReference type="InterPro" id="IPR036505">
    <property type="entry name" value="Amidase/PGRP_sf"/>
</dbReference>
<keyword evidence="3" id="KW-1185">Reference proteome</keyword>
<evidence type="ECO:0000313" key="2">
    <source>
        <dbReference type="EMBL" id="MBE9030155.1"/>
    </source>
</evidence>
<dbReference type="Gene3D" id="3.40.80.10">
    <property type="entry name" value="Peptidoglycan recognition protein-like"/>
    <property type="match status" value="1"/>
</dbReference>
<dbReference type="InterPro" id="IPR002502">
    <property type="entry name" value="Amidase_domain"/>
</dbReference>
<feature type="domain" description="N-acetylmuramoyl-L-alanine amidase" evidence="1">
    <location>
        <begin position="7"/>
        <end position="113"/>
    </location>
</feature>
<gene>
    <name evidence="2" type="ORF">IQ266_10480</name>
</gene>
<accession>A0A928Z4D8</accession>
<evidence type="ECO:0000313" key="3">
    <source>
        <dbReference type="Proteomes" id="UP000625316"/>
    </source>
</evidence>
<dbReference type="SUPFAM" id="SSF55846">
    <property type="entry name" value="N-acetylmuramoyl-L-alanine amidase-like"/>
    <property type="match status" value="1"/>
</dbReference>
<dbReference type="Pfam" id="PF01510">
    <property type="entry name" value="Amidase_2"/>
    <property type="match status" value="1"/>
</dbReference>
<protein>
    <submittedName>
        <fullName evidence="2">N-acetylmuramoyl-L-alanine amidase</fullName>
    </submittedName>
</protein>
<proteinExistence type="predicted"/>